<feature type="transmembrane region" description="Helical" evidence="1">
    <location>
        <begin position="29"/>
        <end position="50"/>
    </location>
</feature>
<keyword evidence="1" id="KW-1133">Transmembrane helix</keyword>
<dbReference type="EMBL" id="BLLK01000075">
    <property type="protein sequence ID" value="GFH61952.1"/>
    <property type="molecule type" value="Genomic_DNA"/>
</dbReference>
<reference evidence="2 3" key="1">
    <citation type="journal article" date="2021" name="Sci. Rep.">
        <title>The genome of the diatom Chaetoceros tenuissimus carries an ancient integrated fragment of an extant virus.</title>
        <authorList>
            <person name="Hongo Y."/>
            <person name="Kimura K."/>
            <person name="Takaki Y."/>
            <person name="Yoshida Y."/>
            <person name="Baba S."/>
            <person name="Kobayashi G."/>
            <person name="Nagasaki K."/>
            <person name="Hano T."/>
            <person name="Tomaru Y."/>
        </authorList>
    </citation>
    <scope>NUCLEOTIDE SEQUENCE [LARGE SCALE GENOMIC DNA]</scope>
    <source>
        <strain evidence="2 3">NIES-3715</strain>
    </source>
</reference>
<keyword evidence="1" id="KW-0472">Membrane</keyword>
<accession>A0AAD3HFF6</accession>
<evidence type="ECO:0000313" key="2">
    <source>
        <dbReference type="EMBL" id="GFH61952.1"/>
    </source>
</evidence>
<proteinExistence type="predicted"/>
<organism evidence="2 3">
    <name type="scientific">Chaetoceros tenuissimus</name>
    <dbReference type="NCBI Taxonomy" id="426638"/>
    <lineage>
        <taxon>Eukaryota</taxon>
        <taxon>Sar</taxon>
        <taxon>Stramenopiles</taxon>
        <taxon>Ochrophyta</taxon>
        <taxon>Bacillariophyta</taxon>
        <taxon>Coscinodiscophyceae</taxon>
        <taxon>Chaetocerotophycidae</taxon>
        <taxon>Chaetocerotales</taxon>
        <taxon>Chaetocerotaceae</taxon>
        <taxon>Chaetoceros</taxon>
    </lineage>
</organism>
<name>A0AAD3HFF6_9STRA</name>
<gene>
    <name evidence="2" type="ORF">CTEN210_18428</name>
</gene>
<evidence type="ECO:0000313" key="3">
    <source>
        <dbReference type="Proteomes" id="UP001054902"/>
    </source>
</evidence>
<evidence type="ECO:0000256" key="1">
    <source>
        <dbReference type="SAM" id="Phobius"/>
    </source>
</evidence>
<comment type="caution">
    <text evidence="2">The sequence shown here is derived from an EMBL/GenBank/DDBJ whole genome shotgun (WGS) entry which is preliminary data.</text>
</comment>
<dbReference type="AlphaFoldDB" id="A0AAD3HFF6"/>
<keyword evidence="3" id="KW-1185">Reference proteome</keyword>
<sequence>MNTNVNVNNDIDMFSWPPKRVRGNGKDKAIANTIYGTAFLGFVAMAIWMVKTAVEAPPSTTSEFVQKDFPFPVVSICGDYWSKRNHTFGDSDSRRCRFYDYTPNDTTDDDYYEIDGCDTRLFTFKDDENFNYGGVTGPCLVFNGEAVTKRVMADTEGNAIFDMAMNLDLSEADEDSRFCSVCGDGNMPKQMLMVISENAPWEETMGYQETYNIKPYGFITAKLSKLEETTWAKNVIAFH</sequence>
<dbReference type="Proteomes" id="UP001054902">
    <property type="component" value="Unassembled WGS sequence"/>
</dbReference>
<protein>
    <submittedName>
        <fullName evidence="2">Uncharacterized protein</fullName>
    </submittedName>
</protein>
<keyword evidence="1" id="KW-0812">Transmembrane</keyword>